<dbReference type="Proteomes" id="UP000001861">
    <property type="component" value="Unassembled WGS sequence"/>
</dbReference>
<sequence length="284" mass="31328">MDRDRQRNEPAPSQVKDTPPVHPPPDPANTSNEPKEDENPKSITTASTTITHVSAGHPPSPSQDKLVESKSLATLEHRGERMSMRHLDHALPPLPRSYEEAPLSVLRRGRTYDTIRGGPPPSNLDWIVPLDEKSVMRPKSIAERLAPTIENAKSHRQKFSKKAKQTGLTLNVAIALQVILGSLTTGLSVVATTGRQTAIQTTILGGLTTIIASYLARQRGSGEPEFSMMRVKDLDKFIRETEAYLLDHGHCSGPEYDQKIEYYRQAFEEILGNGTQDSKTTPPA</sequence>
<dbReference type="InParanoid" id="A8P3K2"/>
<evidence type="ECO:0000256" key="2">
    <source>
        <dbReference type="SAM" id="Phobius"/>
    </source>
</evidence>
<dbReference type="GeneID" id="6015154"/>
<dbReference type="VEuPathDB" id="FungiDB:CC1G_11891"/>
<dbReference type="OMA" id="VWDKDIN"/>
<dbReference type="InterPro" id="IPR041622">
    <property type="entry name" value="SLATT_fungi"/>
</dbReference>
<reference evidence="4 5" key="1">
    <citation type="journal article" date="2010" name="Proc. Natl. Acad. Sci. U.S.A.">
        <title>Insights into evolution of multicellular fungi from the assembled chromosomes of the mushroom Coprinopsis cinerea (Coprinus cinereus).</title>
        <authorList>
            <person name="Stajich J.E."/>
            <person name="Wilke S.K."/>
            <person name="Ahren D."/>
            <person name="Au C.H."/>
            <person name="Birren B.W."/>
            <person name="Borodovsky M."/>
            <person name="Burns C."/>
            <person name="Canback B."/>
            <person name="Casselton L.A."/>
            <person name="Cheng C.K."/>
            <person name="Deng J."/>
            <person name="Dietrich F.S."/>
            <person name="Fargo D.C."/>
            <person name="Farman M.L."/>
            <person name="Gathman A.C."/>
            <person name="Goldberg J."/>
            <person name="Guigo R."/>
            <person name="Hoegger P.J."/>
            <person name="Hooker J.B."/>
            <person name="Huggins A."/>
            <person name="James T.Y."/>
            <person name="Kamada T."/>
            <person name="Kilaru S."/>
            <person name="Kodira C."/>
            <person name="Kues U."/>
            <person name="Kupfer D."/>
            <person name="Kwan H.S."/>
            <person name="Lomsadze A."/>
            <person name="Li W."/>
            <person name="Lilly W.W."/>
            <person name="Ma L.J."/>
            <person name="Mackey A.J."/>
            <person name="Manning G."/>
            <person name="Martin F."/>
            <person name="Muraguchi H."/>
            <person name="Natvig D.O."/>
            <person name="Palmerini H."/>
            <person name="Ramesh M.A."/>
            <person name="Rehmeyer C.J."/>
            <person name="Roe B.A."/>
            <person name="Shenoy N."/>
            <person name="Stanke M."/>
            <person name="Ter-Hovhannisyan V."/>
            <person name="Tunlid A."/>
            <person name="Velagapudi R."/>
            <person name="Vision T.J."/>
            <person name="Zeng Q."/>
            <person name="Zolan M.E."/>
            <person name="Pukkila P.J."/>
        </authorList>
    </citation>
    <scope>NUCLEOTIDE SEQUENCE [LARGE SCALE GENOMIC DNA]</scope>
    <source>
        <strain evidence="5">Okayama-7 / 130 / ATCC MYA-4618 / FGSC 9003</strain>
    </source>
</reference>
<feature type="transmembrane region" description="Helical" evidence="2">
    <location>
        <begin position="197"/>
        <end position="216"/>
    </location>
</feature>
<evidence type="ECO:0000256" key="1">
    <source>
        <dbReference type="SAM" id="MobiDB-lite"/>
    </source>
</evidence>
<feature type="compositionally biased region" description="Polar residues" evidence="1">
    <location>
        <begin position="41"/>
        <end position="52"/>
    </location>
</feature>
<proteinExistence type="predicted"/>
<name>A8P3K2_COPC7</name>
<comment type="caution">
    <text evidence="4">The sequence shown here is derived from an EMBL/GenBank/DDBJ whole genome shotgun (WGS) entry which is preliminary data.</text>
</comment>
<evidence type="ECO:0000313" key="4">
    <source>
        <dbReference type="EMBL" id="EAU83255.2"/>
    </source>
</evidence>
<feature type="domain" description="SMODS and SLOG-associating 2TM effector" evidence="3">
    <location>
        <begin position="152"/>
        <end position="273"/>
    </location>
</feature>
<dbReference type="Pfam" id="PF18142">
    <property type="entry name" value="SLATT_fungal"/>
    <property type="match status" value="1"/>
</dbReference>
<keyword evidence="2" id="KW-0812">Transmembrane</keyword>
<evidence type="ECO:0000259" key="3">
    <source>
        <dbReference type="Pfam" id="PF18142"/>
    </source>
</evidence>
<keyword evidence="2" id="KW-0472">Membrane</keyword>
<keyword evidence="5" id="KW-1185">Reference proteome</keyword>
<organism evidence="4 5">
    <name type="scientific">Coprinopsis cinerea (strain Okayama-7 / 130 / ATCC MYA-4618 / FGSC 9003)</name>
    <name type="common">Inky cap fungus</name>
    <name type="synonym">Hormographiella aspergillata</name>
    <dbReference type="NCBI Taxonomy" id="240176"/>
    <lineage>
        <taxon>Eukaryota</taxon>
        <taxon>Fungi</taxon>
        <taxon>Dikarya</taxon>
        <taxon>Basidiomycota</taxon>
        <taxon>Agaricomycotina</taxon>
        <taxon>Agaricomycetes</taxon>
        <taxon>Agaricomycetidae</taxon>
        <taxon>Agaricales</taxon>
        <taxon>Agaricineae</taxon>
        <taxon>Psathyrellaceae</taxon>
        <taxon>Coprinopsis</taxon>
    </lineage>
</organism>
<dbReference type="EMBL" id="AACS02000004">
    <property type="protein sequence ID" value="EAU83255.2"/>
    <property type="molecule type" value="Genomic_DNA"/>
</dbReference>
<dbReference type="RefSeq" id="XP_001838562.2">
    <property type="nucleotide sequence ID" value="XM_001838510.2"/>
</dbReference>
<dbReference type="HOGENOM" id="CLU_064546_2_0_1"/>
<keyword evidence="2" id="KW-1133">Transmembrane helix</keyword>
<accession>A8P3K2</accession>
<dbReference type="NCBIfam" id="NF033635">
    <property type="entry name" value="SLATT_fungal"/>
    <property type="match status" value="1"/>
</dbReference>
<dbReference type="STRING" id="240176.A8P3K2"/>
<dbReference type="OrthoDB" id="3245801at2759"/>
<feature type="region of interest" description="Disordered" evidence="1">
    <location>
        <begin position="1"/>
        <end position="67"/>
    </location>
</feature>
<dbReference type="AlphaFoldDB" id="A8P3K2"/>
<evidence type="ECO:0000313" key="5">
    <source>
        <dbReference type="Proteomes" id="UP000001861"/>
    </source>
</evidence>
<dbReference type="KEGG" id="cci:CC1G_11891"/>
<feature type="transmembrane region" description="Helical" evidence="2">
    <location>
        <begin position="168"/>
        <end position="191"/>
    </location>
</feature>
<dbReference type="eggNOG" id="ENOG502SSCN">
    <property type="taxonomic scope" value="Eukaryota"/>
</dbReference>
<protein>
    <recommendedName>
        <fullName evidence="3">SMODS and SLOG-associating 2TM effector domain-containing protein</fullName>
    </recommendedName>
</protein>
<gene>
    <name evidence="4" type="ORF">CC1G_11891</name>
</gene>